<dbReference type="PROSITE" id="PS00150">
    <property type="entry name" value="ACYLPHOSPHATASE_1"/>
    <property type="match status" value="1"/>
</dbReference>
<dbReference type="OrthoDB" id="9808093at2"/>
<feature type="active site" evidence="8">
    <location>
        <position position="36"/>
    </location>
</feature>
<dbReference type="SUPFAM" id="SSF54975">
    <property type="entry name" value="Acylphosphatase/BLUF domain-like"/>
    <property type="match status" value="1"/>
</dbReference>
<dbReference type="FunFam" id="3.30.420.40:FF:000124">
    <property type="entry name" value="Carbamoyltransferase HypF"/>
    <property type="match status" value="1"/>
</dbReference>
<dbReference type="InterPro" id="IPR055128">
    <property type="entry name" value="HypF_C_2"/>
</dbReference>
<dbReference type="GO" id="GO:0016743">
    <property type="term" value="F:carboxyl- or carbamoyltransferase activity"/>
    <property type="evidence" value="ECO:0007669"/>
    <property type="project" value="TreeGrafter"/>
</dbReference>
<keyword evidence="6" id="KW-0862">Zinc</keyword>
<proteinExistence type="inferred from homology"/>
<organism evidence="10 11">
    <name type="scientific">Desulfococcus multivorans DSM 2059</name>
    <dbReference type="NCBI Taxonomy" id="1121405"/>
    <lineage>
        <taxon>Bacteria</taxon>
        <taxon>Pseudomonadati</taxon>
        <taxon>Thermodesulfobacteriota</taxon>
        <taxon>Desulfobacteria</taxon>
        <taxon>Desulfobacterales</taxon>
        <taxon>Desulfococcaceae</taxon>
        <taxon>Desulfococcus</taxon>
    </lineage>
</organism>
<dbReference type="InterPro" id="IPR017968">
    <property type="entry name" value="Acylphosphatase_CS"/>
</dbReference>
<gene>
    <name evidence="10" type="ORF">dsmv_0612</name>
</gene>
<keyword evidence="8" id="KW-0378">Hydrolase</keyword>
<dbReference type="GO" id="GO:0003998">
    <property type="term" value="F:acylphosphatase activity"/>
    <property type="evidence" value="ECO:0007669"/>
    <property type="project" value="UniProtKB-EC"/>
</dbReference>
<dbReference type="eggNOG" id="COG0068">
    <property type="taxonomic scope" value="Bacteria"/>
</dbReference>
<dbReference type="EMBL" id="ATHJ01000105">
    <property type="protein sequence ID" value="EPR35907.1"/>
    <property type="molecule type" value="Genomic_DNA"/>
</dbReference>
<keyword evidence="11" id="KW-1185">Reference proteome</keyword>
<dbReference type="Gene3D" id="3.30.420.360">
    <property type="match status" value="1"/>
</dbReference>
<evidence type="ECO:0000259" key="9">
    <source>
        <dbReference type="PROSITE" id="PS51160"/>
    </source>
</evidence>
<evidence type="ECO:0000313" key="11">
    <source>
        <dbReference type="Proteomes" id="UP000014977"/>
    </source>
</evidence>
<dbReference type="InterPro" id="IPR036046">
    <property type="entry name" value="Acylphosphatase-like_dom_sf"/>
</dbReference>
<protein>
    <recommendedName>
        <fullName evidence="8">acylphosphatase</fullName>
        <ecNumber evidence="8">3.6.1.7</ecNumber>
    </recommendedName>
</protein>
<evidence type="ECO:0000256" key="8">
    <source>
        <dbReference type="PROSITE-ProRule" id="PRU00520"/>
    </source>
</evidence>
<dbReference type="InterPro" id="IPR041440">
    <property type="entry name" value="HypF_C"/>
</dbReference>
<reference evidence="10 11" key="1">
    <citation type="journal article" date="2013" name="Genome Announc.">
        <title>Draft genome sequences for three mercury-methylating, sulfate-reducing bacteria.</title>
        <authorList>
            <person name="Brown S.D."/>
            <person name="Hurt R.A.Jr."/>
            <person name="Gilmour C.C."/>
            <person name="Elias D.A."/>
        </authorList>
    </citation>
    <scope>NUCLEOTIDE SEQUENCE [LARGE SCALE GENOMIC DNA]</scope>
    <source>
        <strain evidence="10 11">DSM 2059</strain>
    </source>
</reference>
<comment type="pathway">
    <text evidence="1">Protein modification; [NiFe] hydrogenase maturation.</text>
</comment>
<keyword evidence="5" id="KW-0863">Zinc-finger</keyword>
<name>S7TFB5_DESML</name>
<dbReference type="PROSITE" id="PS51160">
    <property type="entry name" value="ACYLPHOSPHATASE_3"/>
    <property type="match status" value="1"/>
</dbReference>
<comment type="catalytic activity">
    <reaction evidence="7">
        <text>C-terminal L-cysteinyl-[HypE protein] + carbamoyl phosphate + ATP + H2O = C-terminal S-carboxamide-L-cysteinyl-[HypE protein] + AMP + phosphate + diphosphate + H(+)</text>
        <dbReference type="Rhea" id="RHEA:55636"/>
        <dbReference type="Rhea" id="RHEA-COMP:14247"/>
        <dbReference type="Rhea" id="RHEA-COMP:14392"/>
        <dbReference type="ChEBI" id="CHEBI:15377"/>
        <dbReference type="ChEBI" id="CHEBI:15378"/>
        <dbReference type="ChEBI" id="CHEBI:30616"/>
        <dbReference type="ChEBI" id="CHEBI:33019"/>
        <dbReference type="ChEBI" id="CHEBI:43474"/>
        <dbReference type="ChEBI" id="CHEBI:58228"/>
        <dbReference type="ChEBI" id="CHEBI:76913"/>
        <dbReference type="ChEBI" id="CHEBI:139126"/>
        <dbReference type="ChEBI" id="CHEBI:456215"/>
    </reaction>
</comment>
<dbReference type="InterPro" id="IPR001792">
    <property type="entry name" value="Acylphosphatase-like_dom"/>
</dbReference>
<comment type="caution">
    <text evidence="10">The sequence shown here is derived from an EMBL/GenBank/DDBJ whole genome shotgun (WGS) entry which is preliminary data.</text>
</comment>
<dbReference type="Gene3D" id="3.30.110.120">
    <property type="match status" value="1"/>
</dbReference>
<dbReference type="GO" id="GO:0008270">
    <property type="term" value="F:zinc ion binding"/>
    <property type="evidence" value="ECO:0007669"/>
    <property type="project" value="UniProtKB-KW"/>
</dbReference>
<dbReference type="PANTHER" id="PTHR42959:SF1">
    <property type="entry name" value="CARBAMOYLTRANSFERASE HYPF"/>
    <property type="match status" value="1"/>
</dbReference>
<dbReference type="SUPFAM" id="SSF55821">
    <property type="entry name" value="YrdC/RibB"/>
    <property type="match status" value="1"/>
</dbReference>
<dbReference type="InterPro" id="IPR017945">
    <property type="entry name" value="DHBP_synth_RibB-like_a/b_dom"/>
</dbReference>
<accession>S7TFB5</accession>
<sequence length="498" mass="53946">MVSRTLYISGVVQGVGFRPFVYRLARRHGLKGEVANASAGVRIRLEGTVDAVTAFSREITASLPPPAVITEVRAVDTAPIAVDNDAAHRDLSGIADGFLIHDRDICQRSDDAVVRHIDGRSRFIRRSRGYAPAPIFLHRSLPPILACGAELKNAVCLTRKRCAYLSPHIGDVRNLETYRFLDAVIRHLEHILAIAPEIIAHDAHPDYLSTRYARMRSSGTKIPVQHHHAHVAAAMAENGLEGPVIGLAFDGTGFGTDGAVWGGEVLTADYRSFERAAHLAYTPMPGGDAAVREPWRMAVAYLHGAFGDALRELDLPMLRRLDADRIDAVLAMVRGGFQAPLTSSLGRLFDGVAALLDIRYDVTFEGQAAMALEMSADPSETGCYPCERPAQNSREIPLFPIIEGVVRDRLSGLCVPVISRKFHNTLIRQFTTLCTDIRCNTGLDRVVLSGGAFQNVILLKGLIRALTGAGFSVFSHARVPTHDGGISLGQAMVAAATV</sequence>
<dbReference type="PANTHER" id="PTHR42959">
    <property type="entry name" value="CARBAMOYLTRANSFERASE"/>
    <property type="match status" value="1"/>
</dbReference>
<evidence type="ECO:0000256" key="5">
    <source>
        <dbReference type="ARBA" id="ARBA00022771"/>
    </source>
</evidence>
<keyword evidence="3" id="KW-0436">Ligase</keyword>
<evidence type="ECO:0000256" key="1">
    <source>
        <dbReference type="ARBA" id="ARBA00004711"/>
    </source>
</evidence>
<keyword evidence="4" id="KW-0479">Metal-binding</keyword>
<dbReference type="Pfam" id="PF00708">
    <property type="entry name" value="Acylphosphatase"/>
    <property type="match status" value="1"/>
</dbReference>
<dbReference type="Pfam" id="PF17788">
    <property type="entry name" value="HypF_C"/>
    <property type="match status" value="1"/>
</dbReference>
<dbReference type="Pfam" id="PF22521">
    <property type="entry name" value="HypF_C_2"/>
    <property type="match status" value="1"/>
</dbReference>
<evidence type="ECO:0000256" key="6">
    <source>
        <dbReference type="ARBA" id="ARBA00022833"/>
    </source>
</evidence>
<dbReference type="Gene3D" id="3.30.420.40">
    <property type="match status" value="1"/>
</dbReference>
<comment type="catalytic activity">
    <reaction evidence="8">
        <text>an acyl phosphate + H2O = a carboxylate + phosphate + H(+)</text>
        <dbReference type="Rhea" id="RHEA:14965"/>
        <dbReference type="ChEBI" id="CHEBI:15377"/>
        <dbReference type="ChEBI" id="CHEBI:15378"/>
        <dbReference type="ChEBI" id="CHEBI:29067"/>
        <dbReference type="ChEBI" id="CHEBI:43474"/>
        <dbReference type="ChEBI" id="CHEBI:59918"/>
        <dbReference type="EC" id="3.6.1.7"/>
    </reaction>
</comment>
<evidence type="ECO:0000256" key="4">
    <source>
        <dbReference type="ARBA" id="ARBA00022723"/>
    </source>
</evidence>
<evidence type="ECO:0000256" key="3">
    <source>
        <dbReference type="ARBA" id="ARBA00022598"/>
    </source>
</evidence>
<evidence type="ECO:0000256" key="2">
    <source>
        <dbReference type="ARBA" id="ARBA00008097"/>
    </source>
</evidence>
<dbReference type="Gene3D" id="3.90.870.50">
    <property type="match status" value="1"/>
</dbReference>
<dbReference type="GO" id="GO:0051604">
    <property type="term" value="P:protein maturation"/>
    <property type="evidence" value="ECO:0007669"/>
    <property type="project" value="TreeGrafter"/>
</dbReference>
<dbReference type="GO" id="GO:0016874">
    <property type="term" value="F:ligase activity"/>
    <property type="evidence" value="ECO:0007669"/>
    <property type="project" value="UniProtKB-KW"/>
</dbReference>
<evidence type="ECO:0000313" key="10">
    <source>
        <dbReference type="EMBL" id="EPR35907.1"/>
    </source>
</evidence>
<dbReference type="PATRIC" id="fig|1121405.3.peg.3324"/>
<dbReference type="RefSeq" id="WP_020877723.1">
    <property type="nucleotide sequence ID" value="NZ_ATHJ01000105.1"/>
</dbReference>
<dbReference type="AlphaFoldDB" id="S7TFB5"/>
<feature type="active site" evidence="8">
    <location>
        <position position="18"/>
    </location>
</feature>
<comment type="similarity">
    <text evidence="2">Belongs to the carbamoyltransferase HypF family.</text>
</comment>
<dbReference type="EC" id="3.6.1.7" evidence="8"/>
<feature type="domain" description="Acylphosphatase-like" evidence="9">
    <location>
        <begin position="3"/>
        <end position="102"/>
    </location>
</feature>
<dbReference type="STRING" id="897.B2D07_15705"/>
<evidence type="ECO:0000256" key="7">
    <source>
        <dbReference type="ARBA" id="ARBA00048220"/>
    </source>
</evidence>
<dbReference type="InterPro" id="IPR051060">
    <property type="entry name" value="Carbamoyltrans_HypF-like"/>
</dbReference>
<dbReference type="Proteomes" id="UP000014977">
    <property type="component" value="Unassembled WGS sequence"/>
</dbReference>